<dbReference type="RefSeq" id="WP_136965358.1">
    <property type="nucleotide sequence ID" value="NZ_JARZHI010000001.1"/>
</dbReference>
<proteinExistence type="predicted"/>
<sequence length="433" mass="48251">MKLIVDIELEQVKLGKEAPLKGQWLDFYAALALARTGKRRDADFVTAESLSRVGAWQHKKVESVGKEIARHLGDLAVKGMGDLIEHQGRTIAWKLVMPAKAIVLKPNPSEVHAWIEARTREFSTPKGWVGDLRTLVECVAMLQQGKAEDVIDRLKDCAASQTEPTICAWRAFLRGRAAYQHEDDDDDQVLSDLVTEWSRSKDAPGRTVHARLRALLALRYRFEDPEATLASLAKLATDLELRGDIASLGTVINAMGILARRAGKTELSTSHHMRAAALFGLVGDHQSLQAALFNLALCRWTELRARNQKPDEDVLELIELCLHVCSQFGVGKDSAQAEICGAQWAFEMGDTQRARRYLAEAEHALQSIENTYDHACFFEVRALIDSASPAIEGDPIRDLKTARSLYVSCGDQDSVRRVDRLLSTDPRRPNRKP</sequence>
<dbReference type="EMBL" id="JARZHI010000001">
    <property type="protein sequence ID" value="MDI1428221.1"/>
    <property type="molecule type" value="Genomic_DNA"/>
</dbReference>
<gene>
    <name evidence="1" type="ORF">QHF89_01915</name>
</gene>
<evidence type="ECO:0000313" key="2">
    <source>
        <dbReference type="Proteomes" id="UP001160301"/>
    </source>
</evidence>
<comment type="caution">
    <text evidence="1">The sequence shown here is derived from an EMBL/GenBank/DDBJ whole genome shotgun (WGS) entry which is preliminary data.</text>
</comment>
<evidence type="ECO:0000313" key="1">
    <source>
        <dbReference type="EMBL" id="MDI1428221.1"/>
    </source>
</evidence>
<name>A0ABT6NIU2_9BACT</name>
<evidence type="ECO:0008006" key="3">
    <source>
        <dbReference type="Google" id="ProtNLM"/>
    </source>
</evidence>
<accession>A0ABT6NIU2</accession>
<reference evidence="1 2" key="1">
    <citation type="submission" date="2023-04" db="EMBL/GenBank/DDBJ databases">
        <title>The genome sequence of Polyangium sorediatum DSM14670.</title>
        <authorList>
            <person name="Zhang X."/>
        </authorList>
    </citation>
    <scope>NUCLEOTIDE SEQUENCE [LARGE SCALE GENOMIC DNA]</scope>
    <source>
        <strain evidence="1 2">DSM 14670</strain>
    </source>
</reference>
<protein>
    <recommendedName>
        <fullName evidence="3">MalT-like TPR region domain-containing protein</fullName>
    </recommendedName>
</protein>
<dbReference type="Proteomes" id="UP001160301">
    <property type="component" value="Unassembled WGS sequence"/>
</dbReference>
<organism evidence="1 2">
    <name type="scientific">Polyangium sorediatum</name>
    <dbReference type="NCBI Taxonomy" id="889274"/>
    <lineage>
        <taxon>Bacteria</taxon>
        <taxon>Pseudomonadati</taxon>
        <taxon>Myxococcota</taxon>
        <taxon>Polyangia</taxon>
        <taxon>Polyangiales</taxon>
        <taxon>Polyangiaceae</taxon>
        <taxon>Polyangium</taxon>
    </lineage>
</organism>
<keyword evidence="2" id="KW-1185">Reference proteome</keyword>